<name>A0A426XND3_ENSVE</name>
<dbReference type="Proteomes" id="UP000287651">
    <property type="component" value="Unassembled WGS sequence"/>
</dbReference>
<dbReference type="EMBL" id="AMZH03018969">
    <property type="protein sequence ID" value="RRT40960.1"/>
    <property type="molecule type" value="Genomic_DNA"/>
</dbReference>
<accession>A0A426XND3</accession>
<evidence type="ECO:0000313" key="2">
    <source>
        <dbReference type="Proteomes" id="UP000287651"/>
    </source>
</evidence>
<protein>
    <submittedName>
        <fullName evidence="1">Uncharacterized protein</fullName>
    </submittedName>
</protein>
<organism evidence="1 2">
    <name type="scientific">Ensete ventricosum</name>
    <name type="common">Abyssinian banana</name>
    <name type="synonym">Musa ensete</name>
    <dbReference type="NCBI Taxonomy" id="4639"/>
    <lineage>
        <taxon>Eukaryota</taxon>
        <taxon>Viridiplantae</taxon>
        <taxon>Streptophyta</taxon>
        <taxon>Embryophyta</taxon>
        <taxon>Tracheophyta</taxon>
        <taxon>Spermatophyta</taxon>
        <taxon>Magnoliopsida</taxon>
        <taxon>Liliopsida</taxon>
        <taxon>Zingiberales</taxon>
        <taxon>Musaceae</taxon>
        <taxon>Ensete</taxon>
    </lineage>
</organism>
<sequence length="137" mass="15943">MPFGAMLLPDEGWSRFHNAFIYALLVDSHASSAFPATLSAKTNKQLRTLSLHREEDMVFQQQPCQITDIPAAMFANLVHLRILHLGKMRRSDHSENQDLPWILCRPREQNSRLPWMRIGRDSTIPQQNLRIRISKRL</sequence>
<proteinExistence type="predicted"/>
<reference evidence="1 2" key="1">
    <citation type="journal article" date="2014" name="Agronomy (Basel)">
        <title>A Draft Genome Sequence for Ensete ventricosum, the Drought-Tolerant Tree Against Hunger.</title>
        <authorList>
            <person name="Harrison J."/>
            <person name="Moore K.A."/>
            <person name="Paszkiewicz K."/>
            <person name="Jones T."/>
            <person name="Grant M."/>
            <person name="Ambacheew D."/>
            <person name="Muzemil S."/>
            <person name="Studholme D.J."/>
        </authorList>
    </citation>
    <scope>NUCLEOTIDE SEQUENCE [LARGE SCALE GENOMIC DNA]</scope>
</reference>
<comment type="caution">
    <text evidence="1">The sequence shown here is derived from an EMBL/GenBank/DDBJ whole genome shotgun (WGS) entry which is preliminary data.</text>
</comment>
<evidence type="ECO:0000313" key="1">
    <source>
        <dbReference type="EMBL" id="RRT40960.1"/>
    </source>
</evidence>
<dbReference type="AlphaFoldDB" id="A0A426XND3"/>
<gene>
    <name evidence="1" type="ORF">B296_00050910</name>
</gene>